<reference evidence="1" key="1">
    <citation type="submission" date="2015-12" db="EMBL/GenBank/DDBJ databases">
        <title>Gene expression during late stages of embryo sac development: a critical building block for successful pollen-pistil interactions.</title>
        <authorList>
            <person name="Liu Y."/>
            <person name="Joly V."/>
            <person name="Sabar M."/>
            <person name="Matton D.P."/>
        </authorList>
    </citation>
    <scope>NUCLEOTIDE SEQUENCE</scope>
</reference>
<dbReference type="EMBL" id="GEDG01040243">
    <property type="protein sequence ID" value="JAP06807.1"/>
    <property type="molecule type" value="Transcribed_RNA"/>
</dbReference>
<name>A0A0V0GGB3_SOLCH</name>
<dbReference type="AlphaFoldDB" id="A0A0V0GGB3"/>
<evidence type="ECO:0000313" key="1">
    <source>
        <dbReference type="EMBL" id="JAP06807.1"/>
    </source>
</evidence>
<sequence>MGTKMEAHIQLKDIVSTKMGKKERDLLIYLVAGSEEGGNKNQKKWCRIIPACIWWTVWKERNRRC</sequence>
<feature type="non-terminal residue" evidence="1">
    <location>
        <position position="65"/>
    </location>
</feature>
<protein>
    <submittedName>
        <fullName evidence="1">Putative ovule protein</fullName>
    </submittedName>
</protein>
<accession>A0A0V0GGB3</accession>
<organism evidence="1">
    <name type="scientific">Solanum chacoense</name>
    <name type="common">Chaco potato</name>
    <dbReference type="NCBI Taxonomy" id="4108"/>
    <lineage>
        <taxon>Eukaryota</taxon>
        <taxon>Viridiplantae</taxon>
        <taxon>Streptophyta</taxon>
        <taxon>Embryophyta</taxon>
        <taxon>Tracheophyta</taxon>
        <taxon>Spermatophyta</taxon>
        <taxon>Magnoliopsida</taxon>
        <taxon>eudicotyledons</taxon>
        <taxon>Gunneridae</taxon>
        <taxon>Pentapetalae</taxon>
        <taxon>asterids</taxon>
        <taxon>lamiids</taxon>
        <taxon>Solanales</taxon>
        <taxon>Solanaceae</taxon>
        <taxon>Solanoideae</taxon>
        <taxon>Solaneae</taxon>
        <taxon>Solanum</taxon>
    </lineage>
</organism>
<proteinExistence type="predicted"/>